<dbReference type="Proteomes" id="UP001165065">
    <property type="component" value="Unassembled WGS sequence"/>
</dbReference>
<feature type="region of interest" description="Disordered" evidence="1">
    <location>
        <begin position="106"/>
        <end position="148"/>
    </location>
</feature>
<keyword evidence="2" id="KW-1133">Transmembrane helix</keyword>
<keyword evidence="4" id="KW-1185">Reference proteome</keyword>
<keyword evidence="2" id="KW-0472">Membrane</keyword>
<keyword evidence="2" id="KW-0812">Transmembrane</keyword>
<evidence type="ECO:0000313" key="4">
    <source>
        <dbReference type="Proteomes" id="UP001165065"/>
    </source>
</evidence>
<comment type="caution">
    <text evidence="3">The sequence shown here is derived from an EMBL/GenBank/DDBJ whole genome shotgun (WGS) entry which is preliminary data.</text>
</comment>
<feature type="compositionally biased region" description="Low complexity" evidence="1">
    <location>
        <begin position="130"/>
        <end position="139"/>
    </location>
</feature>
<name>A0A9W7L9J1_9STRA</name>
<protein>
    <submittedName>
        <fullName evidence="3">Uncharacterized protein</fullName>
    </submittedName>
</protein>
<dbReference type="EMBL" id="BRYA01001171">
    <property type="protein sequence ID" value="GMI40054.1"/>
    <property type="molecule type" value="Genomic_DNA"/>
</dbReference>
<feature type="compositionally biased region" description="Basic and acidic residues" evidence="1">
    <location>
        <begin position="11"/>
        <end position="37"/>
    </location>
</feature>
<reference evidence="4" key="1">
    <citation type="journal article" date="2023" name="Commun. Biol.">
        <title>Genome analysis of Parmales, the sister group of diatoms, reveals the evolutionary specialization of diatoms from phago-mixotrophs to photoautotrophs.</title>
        <authorList>
            <person name="Ban H."/>
            <person name="Sato S."/>
            <person name="Yoshikawa S."/>
            <person name="Yamada K."/>
            <person name="Nakamura Y."/>
            <person name="Ichinomiya M."/>
            <person name="Sato N."/>
            <person name="Blanc-Mathieu R."/>
            <person name="Endo H."/>
            <person name="Kuwata A."/>
            <person name="Ogata H."/>
        </authorList>
    </citation>
    <scope>NUCLEOTIDE SEQUENCE [LARGE SCALE GENOMIC DNA]</scope>
</reference>
<gene>
    <name evidence="3" type="ORF">TrCOL_g13368</name>
</gene>
<sequence>MLRLWEMLKSNSERPGEVAERNEEGGRNSHLAPEGKTETVTTKTKSENSNYEGVGRYDYGYWHEELFDERQLEDANNGTYSYSYSYSYNVTSYSYNTGAPTLAPTLAPTTIPTASLSEPPTHSPTDSPTEEGAPTTAPTPSTPVDPSDRVSVAVPGSVGALLVLVFVVFCYCTYKNKKNAKKKKRMQAEMELKTFNRMAETSSYAYAKPAGAKMDGYSGGGDGIRRDFL</sequence>
<evidence type="ECO:0000313" key="3">
    <source>
        <dbReference type="EMBL" id="GMI40054.1"/>
    </source>
</evidence>
<feature type="transmembrane region" description="Helical" evidence="2">
    <location>
        <begin position="152"/>
        <end position="174"/>
    </location>
</feature>
<evidence type="ECO:0000256" key="2">
    <source>
        <dbReference type="SAM" id="Phobius"/>
    </source>
</evidence>
<accession>A0A9W7L9J1</accession>
<proteinExistence type="predicted"/>
<organism evidence="3 4">
    <name type="scientific">Triparma columacea</name>
    <dbReference type="NCBI Taxonomy" id="722753"/>
    <lineage>
        <taxon>Eukaryota</taxon>
        <taxon>Sar</taxon>
        <taxon>Stramenopiles</taxon>
        <taxon>Ochrophyta</taxon>
        <taxon>Bolidophyceae</taxon>
        <taxon>Parmales</taxon>
        <taxon>Triparmaceae</taxon>
        <taxon>Triparma</taxon>
    </lineage>
</organism>
<dbReference type="AlphaFoldDB" id="A0A9W7L9J1"/>
<evidence type="ECO:0000256" key="1">
    <source>
        <dbReference type="SAM" id="MobiDB-lite"/>
    </source>
</evidence>
<feature type="compositionally biased region" description="Polar residues" evidence="1">
    <location>
        <begin position="115"/>
        <end position="126"/>
    </location>
</feature>
<feature type="region of interest" description="Disordered" evidence="1">
    <location>
        <begin position="9"/>
        <end position="50"/>
    </location>
</feature>